<evidence type="ECO:0000313" key="3">
    <source>
        <dbReference type="Proteomes" id="UP001293254"/>
    </source>
</evidence>
<dbReference type="EMBL" id="JACGWO010000010">
    <property type="protein sequence ID" value="KAK4416994.1"/>
    <property type="molecule type" value="Genomic_DNA"/>
</dbReference>
<dbReference type="AlphaFoldDB" id="A0AAE1XRX9"/>
<proteinExistence type="predicted"/>
<reference evidence="2" key="1">
    <citation type="submission" date="2020-06" db="EMBL/GenBank/DDBJ databases">
        <authorList>
            <person name="Li T."/>
            <person name="Hu X."/>
            <person name="Zhang T."/>
            <person name="Song X."/>
            <person name="Zhang H."/>
            <person name="Dai N."/>
            <person name="Sheng W."/>
            <person name="Hou X."/>
            <person name="Wei L."/>
        </authorList>
    </citation>
    <scope>NUCLEOTIDE SEQUENCE</scope>
    <source>
        <strain evidence="2">3651</strain>
        <tissue evidence="2">Leaf</tissue>
    </source>
</reference>
<accession>A0AAE1XRX9</accession>
<keyword evidence="3" id="KW-1185">Reference proteome</keyword>
<protein>
    <submittedName>
        <fullName evidence="2">Uncharacterized protein</fullName>
    </submittedName>
</protein>
<organism evidence="2 3">
    <name type="scientific">Sesamum alatum</name>
    <dbReference type="NCBI Taxonomy" id="300844"/>
    <lineage>
        <taxon>Eukaryota</taxon>
        <taxon>Viridiplantae</taxon>
        <taxon>Streptophyta</taxon>
        <taxon>Embryophyta</taxon>
        <taxon>Tracheophyta</taxon>
        <taxon>Spermatophyta</taxon>
        <taxon>Magnoliopsida</taxon>
        <taxon>eudicotyledons</taxon>
        <taxon>Gunneridae</taxon>
        <taxon>Pentapetalae</taxon>
        <taxon>asterids</taxon>
        <taxon>lamiids</taxon>
        <taxon>Lamiales</taxon>
        <taxon>Pedaliaceae</taxon>
        <taxon>Sesamum</taxon>
    </lineage>
</organism>
<reference evidence="2" key="2">
    <citation type="journal article" date="2024" name="Plant">
        <title>Genomic evolution and insights into agronomic trait innovations of Sesamum species.</title>
        <authorList>
            <person name="Miao H."/>
            <person name="Wang L."/>
            <person name="Qu L."/>
            <person name="Liu H."/>
            <person name="Sun Y."/>
            <person name="Le M."/>
            <person name="Wang Q."/>
            <person name="Wei S."/>
            <person name="Zheng Y."/>
            <person name="Lin W."/>
            <person name="Duan Y."/>
            <person name="Cao H."/>
            <person name="Xiong S."/>
            <person name="Wang X."/>
            <person name="Wei L."/>
            <person name="Li C."/>
            <person name="Ma Q."/>
            <person name="Ju M."/>
            <person name="Zhao R."/>
            <person name="Li G."/>
            <person name="Mu C."/>
            <person name="Tian Q."/>
            <person name="Mei H."/>
            <person name="Zhang T."/>
            <person name="Gao T."/>
            <person name="Zhang H."/>
        </authorList>
    </citation>
    <scope>NUCLEOTIDE SEQUENCE</scope>
    <source>
        <strain evidence="2">3651</strain>
    </source>
</reference>
<evidence type="ECO:0000313" key="2">
    <source>
        <dbReference type="EMBL" id="KAK4416994.1"/>
    </source>
</evidence>
<name>A0AAE1XRX9_9LAMI</name>
<evidence type="ECO:0000256" key="1">
    <source>
        <dbReference type="SAM" id="MobiDB-lite"/>
    </source>
</evidence>
<gene>
    <name evidence="2" type="ORF">Salat_2524900</name>
</gene>
<feature type="region of interest" description="Disordered" evidence="1">
    <location>
        <begin position="90"/>
        <end position="115"/>
    </location>
</feature>
<comment type="caution">
    <text evidence="2">The sequence shown here is derived from an EMBL/GenBank/DDBJ whole genome shotgun (WGS) entry which is preliminary data.</text>
</comment>
<sequence>MGGNAVYSNLAKVHLQCAETIGRNEGPRSIIRFPHGLDDTFVTVKTQILSTKPTPSLGSGYHLVVEDEQHKHISTLNKQTIEVAAFQIQGTRNDKEVGDRRIGRKRNQSMESAKR</sequence>
<feature type="compositionally biased region" description="Basic and acidic residues" evidence="1">
    <location>
        <begin position="92"/>
        <end position="101"/>
    </location>
</feature>
<dbReference type="Proteomes" id="UP001293254">
    <property type="component" value="Unassembled WGS sequence"/>
</dbReference>